<dbReference type="Proteomes" id="UP000664344">
    <property type="component" value="Unassembled WGS sequence"/>
</dbReference>
<gene>
    <name evidence="10" type="ORF">JYP53_15345</name>
</gene>
<dbReference type="EMBL" id="JAFKDB010000019">
    <property type="protein sequence ID" value="MBN7771280.1"/>
    <property type="molecule type" value="Genomic_DNA"/>
</dbReference>
<comment type="similarity">
    <text evidence="2">Belongs to the thiolase-like superfamily. FabH family.</text>
</comment>
<evidence type="ECO:0000313" key="11">
    <source>
        <dbReference type="Proteomes" id="UP000664344"/>
    </source>
</evidence>
<dbReference type="RefSeq" id="WP_206558091.1">
    <property type="nucleotide sequence ID" value="NZ_JAFKDB010000019.1"/>
</dbReference>
<evidence type="ECO:0000256" key="7">
    <source>
        <dbReference type="ARBA" id="ARBA00023160"/>
    </source>
</evidence>
<accession>A0ABS3BIW6</accession>
<keyword evidence="3" id="KW-0444">Lipid biosynthesis</keyword>
<evidence type="ECO:0000256" key="2">
    <source>
        <dbReference type="ARBA" id="ARBA00008642"/>
    </source>
</evidence>
<evidence type="ECO:0000259" key="9">
    <source>
        <dbReference type="Pfam" id="PF08545"/>
    </source>
</evidence>
<dbReference type="Pfam" id="PF08545">
    <property type="entry name" value="ACP_syn_III"/>
    <property type="match status" value="1"/>
</dbReference>
<evidence type="ECO:0000256" key="5">
    <source>
        <dbReference type="ARBA" id="ARBA00022832"/>
    </source>
</evidence>
<evidence type="ECO:0000256" key="1">
    <source>
        <dbReference type="ARBA" id="ARBA00005189"/>
    </source>
</evidence>
<evidence type="ECO:0000313" key="10">
    <source>
        <dbReference type="EMBL" id="MBN7771280.1"/>
    </source>
</evidence>
<protein>
    <submittedName>
        <fullName evidence="10">Ketoacyl-ACP synthase III</fullName>
    </submittedName>
</protein>
<keyword evidence="7" id="KW-0275">Fatty acid biosynthesis</keyword>
<name>A0ABS3BIW6_9GAMM</name>
<keyword evidence="6" id="KW-0443">Lipid metabolism</keyword>
<dbReference type="PANTHER" id="PTHR43091">
    <property type="entry name" value="3-OXOACYL-[ACYL-CARRIER-PROTEIN] SYNTHASE"/>
    <property type="match status" value="1"/>
</dbReference>
<evidence type="ECO:0000256" key="4">
    <source>
        <dbReference type="ARBA" id="ARBA00022679"/>
    </source>
</evidence>
<feature type="domain" description="Beta-ketoacyl-[acyl-carrier-protein] synthase III N-terminal" evidence="9">
    <location>
        <begin position="108"/>
        <end position="185"/>
    </location>
</feature>
<keyword evidence="5" id="KW-0276">Fatty acid metabolism</keyword>
<dbReference type="SUPFAM" id="SSF53901">
    <property type="entry name" value="Thiolase-like"/>
    <property type="match status" value="1"/>
</dbReference>
<proteinExistence type="inferred from homology"/>
<comment type="pathway">
    <text evidence="1">Lipid metabolism.</text>
</comment>
<dbReference type="CDD" id="cd00830">
    <property type="entry name" value="KAS_III"/>
    <property type="match status" value="1"/>
</dbReference>
<comment type="caution">
    <text evidence="10">The sequence shown here is derived from an EMBL/GenBank/DDBJ whole genome shotgun (WGS) entry which is preliminary data.</text>
</comment>
<evidence type="ECO:0000256" key="3">
    <source>
        <dbReference type="ARBA" id="ARBA00022516"/>
    </source>
</evidence>
<dbReference type="PANTHER" id="PTHR43091:SF1">
    <property type="entry name" value="BETA-KETOACYL-[ACYL-CARRIER-PROTEIN] SYNTHASE III, CHLOROPLASTIC"/>
    <property type="match status" value="1"/>
</dbReference>
<evidence type="ECO:0000256" key="6">
    <source>
        <dbReference type="ARBA" id="ARBA00023098"/>
    </source>
</evidence>
<keyword evidence="4" id="KW-0808">Transferase</keyword>
<evidence type="ECO:0000259" key="8">
    <source>
        <dbReference type="Pfam" id="PF08541"/>
    </source>
</evidence>
<dbReference type="InterPro" id="IPR013751">
    <property type="entry name" value="ACP_syn_III_N"/>
</dbReference>
<dbReference type="Gene3D" id="3.40.47.10">
    <property type="match status" value="1"/>
</dbReference>
<dbReference type="InterPro" id="IPR016039">
    <property type="entry name" value="Thiolase-like"/>
</dbReference>
<sequence>MIGIKNVASFIPDDALDNLQRVEEFGESPEFIAKKIGALKLPRKGESEETSDLAIKAIEQLLKSSKGLEASSIEALVVVTQNGDGEGLPHTSAIVQAKMGLPKSVAAFDVSLGCSGYVYGLHVLKGFMESAGLKNGVLVTADPYSKIVDPADKNTSLLFGDAATATWLGESPSWLIGPALFGTDGEGEGALKTSGACLTMNGRQVFDFAAKNVAPNIKALLTKAGTDESQVDAFCIHQGSYAIVDAISRRFKENQHKFIRDIENTGNTVSSSIPLLLEKHVLGSDSKTIVISGFGVGFSWGTGLLTKN</sequence>
<organism evidence="10 11">
    <name type="scientific">Marinobacter daepoensis</name>
    <dbReference type="NCBI Taxonomy" id="262077"/>
    <lineage>
        <taxon>Bacteria</taxon>
        <taxon>Pseudomonadati</taxon>
        <taxon>Pseudomonadota</taxon>
        <taxon>Gammaproteobacteria</taxon>
        <taxon>Pseudomonadales</taxon>
        <taxon>Marinobacteraceae</taxon>
        <taxon>Marinobacter</taxon>
    </lineage>
</organism>
<feature type="domain" description="Beta-ketoacyl-[acyl-carrier-protein] synthase III C-terminal" evidence="8">
    <location>
        <begin position="221"/>
        <end position="305"/>
    </location>
</feature>
<dbReference type="Pfam" id="PF08541">
    <property type="entry name" value="ACP_syn_III_C"/>
    <property type="match status" value="1"/>
</dbReference>
<keyword evidence="11" id="KW-1185">Reference proteome</keyword>
<dbReference type="InterPro" id="IPR013747">
    <property type="entry name" value="ACP_syn_III_C"/>
</dbReference>
<reference evidence="10 11" key="1">
    <citation type="submission" date="2021-02" db="EMBL/GenBank/DDBJ databases">
        <title>PHA producing bacteria isolated from coastal sediment in Guangdong, Shenzhen.</title>
        <authorList>
            <person name="Zheng W."/>
            <person name="Yu S."/>
            <person name="Huang Y."/>
        </authorList>
    </citation>
    <scope>NUCLEOTIDE SEQUENCE [LARGE SCALE GENOMIC DNA]</scope>
    <source>
        <strain evidence="10 11">TN21-5</strain>
    </source>
</reference>